<organism evidence="22">
    <name type="scientific">Xenopus tropicalis</name>
    <name type="common">Western clawed frog</name>
    <name type="synonym">Silurana tropicalis</name>
    <dbReference type="NCBI Taxonomy" id="8364"/>
    <lineage>
        <taxon>Eukaryota</taxon>
        <taxon>Metazoa</taxon>
        <taxon>Chordata</taxon>
        <taxon>Craniata</taxon>
        <taxon>Vertebrata</taxon>
        <taxon>Euteleostomi</taxon>
        <taxon>Amphibia</taxon>
        <taxon>Batrachia</taxon>
        <taxon>Anura</taxon>
        <taxon>Pipoidea</taxon>
        <taxon>Pipidae</taxon>
        <taxon>Xenopodinae</taxon>
        <taxon>Xenopus</taxon>
        <taxon>Silurana</taxon>
    </lineage>
</organism>
<dbReference type="GeneTree" id="ENSGT00390000009084"/>
<dbReference type="CDD" id="cd16493">
    <property type="entry name" value="RING-CH-C4HC3_NSE1"/>
    <property type="match status" value="1"/>
</dbReference>
<dbReference type="PANTHER" id="PTHR20973">
    <property type="entry name" value="NON-SMC ELEMENT 1-RELATED"/>
    <property type="match status" value="1"/>
</dbReference>
<feature type="compositionally biased region" description="Polar residues" evidence="20">
    <location>
        <begin position="265"/>
        <end position="276"/>
    </location>
</feature>
<dbReference type="GO" id="GO:0000781">
    <property type="term" value="C:chromosome, telomeric region"/>
    <property type="evidence" value="ECO:0007669"/>
    <property type="project" value="UniProtKB-SubCell"/>
</dbReference>
<protein>
    <recommendedName>
        <fullName evidence="6 19">Non-structural maintenance of chromosomes element 1 homolog</fullName>
        <ecNumber evidence="5 19">2.3.2.27</ecNumber>
    </recommendedName>
</protein>
<dbReference type="InterPro" id="IPR011513">
    <property type="entry name" value="Nse1"/>
</dbReference>
<keyword evidence="15 19" id="KW-0233">DNA recombination</keyword>
<evidence type="ECO:0000256" key="16">
    <source>
        <dbReference type="ARBA" id="ARBA00023204"/>
    </source>
</evidence>
<comment type="similarity">
    <text evidence="4 19">Belongs to the NSE1 family.</text>
</comment>
<comment type="subcellular location">
    <subcellularLocation>
        <location evidence="3">Chromosome</location>
        <location evidence="3">Telomere</location>
    </subcellularLocation>
    <subcellularLocation>
        <location evidence="2 19">Nucleus</location>
    </subcellularLocation>
</comment>
<dbReference type="Ensembl" id="ENSXETT00000115697">
    <property type="protein sequence ID" value="ENSXETP00000110096"/>
    <property type="gene ID" value="ENSXETG00000045416"/>
</dbReference>
<dbReference type="Pfam" id="PF07574">
    <property type="entry name" value="SMC_Nse1"/>
    <property type="match status" value="1"/>
</dbReference>
<feature type="domain" description="Non-structural maintenance of chromosomes element 1 RING C4HC3-type" evidence="21">
    <location>
        <begin position="191"/>
        <end position="231"/>
    </location>
</feature>
<dbReference type="GO" id="GO:0005634">
    <property type="term" value="C:nucleus"/>
    <property type="evidence" value="ECO:0007669"/>
    <property type="project" value="UniProtKB-SubCell"/>
</dbReference>
<evidence type="ECO:0000256" key="10">
    <source>
        <dbReference type="ARBA" id="ARBA00022763"/>
    </source>
</evidence>
<keyword evidence="14" id="KW-0779">Telomere</keyword>
<gene>
    <name evidence="22" type="primary">nsmce1</name>
</gene>
<dbReference type="GO" id="GO:0061630">
    <property type="term" value="F:ubiquitin protein ligase activity"/>
    <property type="evidence" value="ECO:0007669"/>
    <property type="project" value="UniProtKB-UniRule"/>
</dbReference>
<evidence type="ECO:0000256" key="14">
    <source>
        <dbReference type="ARBA" id="ARBA00022895"/>
    </source>
</evidence>
<dbReference type="Gene3D" id="3.30.40.10">
    <property type="entry name" value="Zinc/RING finger domain, C3HC4 (zinc finger)"/>
    <property type="match status" value="1"/>
</dbReference>
<feature type="region of interest" description="Disordered" evidence="20">
    <location>
        <begin position="242"/>
        <end position="276"/>
    </location>
</feature>
<evidence type="ECO:0000256" key="17">
    <source>
        <dbReference type="ARBA" id="ARBA00023242"/>
    </source>
</evidence>
<evidence type="ECO:0000313" key="22">
    <source>
        <dbReference type="Ensembl" id="ENSXETP00000110096"/>
    </source>
</evidence>
<comment type="subunit">
    <text evidence="19">Component of the Smc5-Smc6 complex.</text>
</comment>
<dbReference type="InterPro" id="IPR046349">
    <property type="entry name" value="C1-like_sf"/>
</dbReference>
<dbReference type="GO" id="GO:0030915">
    <property type="term" value="C:Smc5-Smc6 complex"/>
    <property type="evidence" value="ECO:0007669"/>
    <property type="project" value="UniProtKB-UniRule"/>
</dbReference>
<evidence type="ECO:0000256" key="2">
    <source>
        <dbReference type="ARBA" id="ARBA00004123"/>
    </source>
</evidence>
<sequence>MIFLGRMAEQINESHQRFLQVLMSHGIMESSLVRALHRHCCEVHKVNYMHDNLDDFVGVLNKHLQPLFMKIEKGVGEEDGLTYYALVNRVENDITKMASDYAENELELFRKTMELIIISENGFAPSISILNLADELQSKKMKKKEVEQLLQSFVQDKWLIGRNGEYTLHTRCIMELEHYILNTYQDVAKICNVCHKIAIQCQLCENCGIPLHLQCAGIYFRGIANPLCPNCKESWPHEIPDLSQVSSQGPSHSQAAPVRGRNQRSRNISTVARTSR</sequence>
<evidence type="ECO:0000256" key="4">
    <source>
        <dbReference type="ARBA" id="ARBA00010258"/>
    </source>
</evidence>
<dbReference type="GO" id="GO:0008270">
    <property type="term" value="F:zinc ion binding"/>
    <property type="evidence" value="ECO:0007669"/>
    <property type="project" value="UniProtKB-KW"/>
</dbReference>
<comment type="function">
    <text evidence="18">RING-type zinc finger-containing E3 ubiquitin ligase that assembles with melanoma antigen protein (MAGE) to catalyze the direct transfer of ubiquitin from E2 ubiquitin-conjugating enzyme to a specific substrate. Within MAGE-RING ubiquitin ligase complex, MAGE stimulates and specifies ubiquitin ligase activity likely through recruitment and/or stabilization of the E2 ubiquitin-conjugating enzyme at the E3:substrate complex. Involved in maintenance of genome integrity, DNA damage response and DNA repair.</text>
</comment>
<evidence type="ECO:0000259" key="21">
    <source>
        <dbReference type="Pfam" id="PF08746"/>
    </source>
</evidence>
<evidence type="ECO:0000256" key="7">
    <source>
        <dbReference type="ARBA" id="ARBA00022454"/>
    </source>
</evidence>
<dbReference type="SUPFAM" id="SSF57889">
    <property type="entry name" value="Cysteine-rich domain"/>
    <property type="match status" value="1"/>
</dbReference>
<keyword evidence="12 19" id="KW-0833">Ubl conjugation pathway</keyword>
<evidence type="ECO:0000256" key="11">
    <source>
        <dbReference type="ARBA" id="ARBA00022771"/>
    </source>
</evidence>
<dbReference type="AlphaFoldDB" id="A0A803JQ41"/>
<evidence type="ECO:0000256" key="8">
    <source>
        <dbReference type="ARBA" id="ARBA00022679"/>
    </source>
</evidence>
<comment type="function">
    <text evidence="19">RING-type zinc finger-containing E3 ubiquitin ligase that assembles with melanoma antigen protein (MAGE) to catalyze the direct transfer of ubiquitin from E2 ubiquitin-conjugating enzyme to a specific substrate. Involved in maintenance of genome integrity, DNA damage response and DNA repair.</text>
</comment>
<name>A0A803JQ41_XENTR</name>
<keyword evidence="16 19" id="KW-0234">DNA repair</keyword>
<dbReference type="Gene3D" id="3.90.1150.220">
    <property type="match status" value="1"/>
</dbReference>
<proteinExistence type="inferred from homology"/>
<accession>A0A803JQ41</accession>
<dbReference type="FunFam" id="3.90.1150.220:FF:000001">
    <property type="entry name" value="Non-structural maintenance of chromosomes element 1 homolog"/>
    <property type="match status" value="1"/>
</dbReference>
<evidence type="ECO:0000256" key="18">
    <source>
        <dbReference type="ARBA" id="ARBA00058597"/>
    </source>
</evidence>
<evidence type="ECO:0000256" key="1">
    <source>
        <dbReference type="ARBA" id="ARBA00000900"/>
    </source>
</evidence>
<dbReference type="InterPro" id="IPR036388">
    <property type="entry name" value="WH-like_DNA-bd_sf"/>
</dbReference>
<dbReference type="GO" id="GO:0006281">
    <property type="term" value="P:DNA repair"/>
    <property type="evidence" value="ECO:0007669"/>
    <property type="project" value="UniProtKB-UniRule"/>
</dbReference>
<keyword evidence="9 19" id="KW-0479">Metal-binding</keyword>
<dbReference type="PANTHER" id="PTHR20973:SF0">
    <property type="entry name" value="NON-STRUCTURAL MAINTENANCE OF CHROMOSOMES ELEMENT 1 HOMOLOG"/>
    <property type="match status" value="1"/>
</dbReference>
<evidence type="ECO:0000256" key="19">
    <source>
        <dbReference type="RuleBase" id="RU368018"/>
    </source>
</evidence>
<evidence type="ECO:0000256" key="9">
    <source>
        <dbReference type="ARBA" id="ARBA00022723"/>
    </source>
</evidence>
<feature type="compositionally biased region" description="Polar residues" evidence="20">
    <location>
        <begin position="243"/>
        <end position="254"/>
    </location>
</feature>
<keyword evidence="10 19" id="KW-0227">DNA damage</keyword>
<evidence type="ECO:0000256" key="13">
    <source>
        <dbReference type="ARBA" id="ARBA00022833"/>
    </source>
</evidence>
<dbReference type="FunFam" id="1.10.10.10:FF:000270">
    <property type="entry name" value="Non-structural maintenance of chromosomes element 1 homolog"/>
    <property type="match status" value="1"/>
</dbReference>
<dbReference type="Pfam" id="PF08746">
    <property type="entry name" value="zf-RING-like"/>
    <property type="match status" value="1"/>
</dbReference>
<dbReference type="GO" id="GO:0006310">
    <property type="term" value="P:DNA recombination"/>
    <property type="evidence" value="ECO:0007669"/>
    <property type="project" value="UniProtKB-KW"/>
</dbReference>
<evidence type="ECO:0000256" key="12">
    <source>
        <dbReference type="ARBA" id="ARBA00022786"/>
    </source>
</evidence>
<evidence type="ECO:0000256" key="20">
    <source>
        <dbReference type="SAM" id="MobiDB-lite"/>
    </source>
</evidence>
<evidence type="ECO:0000256" key="5">
    <source>
        <dbReference type="ARBA" id="ARBA00012483"/>
    </source>
</evidence>
<evidence type="ECO:0000256" key="15">
    <source>
        <dbReference type="ARBA" id="ARBA00023172"/>
    </source>
</evidence>
<dbReference type="EC" id="2.3.2.27" evidence="5 19"/>
<dbReference type="InterPro" id="IPR013083">
    <property type="entry name" value="Znf_RING/FYVE/PHD"/>
</dbReference>
<keyword evidence="8 19" id="KW-0808">Transferase</keyword>
<evidence type="ECO:0000256" key="6">
    <source>
        <dbReference type="ARBA" id="ARBA00019422"/>
    </source>
</evidence>
<keyword evidence="17 19" id="KW-0539">Nucleus</keyword>
<dbReference type="Gene3D" id="1.10.10.10">
    <property type="entry name" value="Winged helix-like DNA-binding domain superfamily/Winged helix DNA-binding domain"/>
    <property type="match status" value="1"/>
</dbReference>
<keyword evidence="13 19" id="KW-0862">Zinc</keyword>
<comment type="catalytic activity">
    <reaction evidence="1 19">
        <text>S-ubiquitinyl-[E2 ubiquitin-conjugating enzyme]-L-cysteine + [acceptor protein]-L-lysine = [E2 ubiquitin-conjugating enzyme]-L-cysteine + N(6)-ubiquitinyl-[acceptor protein]-L-lysine.</text>
        <dbReference type="EC" id="2.3.2.27"/>
    </reaction>
</comment>
<keyword evidence="7" id="KW-0158">Chromosome</keyword>
<evidence type="ECO:0000256" key="3">
    <source>
        <dbReference type="ARBA" id="ARBA00004574"/>
    </source>
</evidence>
<keyword evidence="11 19" id="KW-0863">Zinc-finger</keyword>
<dbReference type="InterPro" id="IPR014857">
    <property type="entry name" value="Nse1_RING_C4HC3-type"/>
</dbReference>
<reference evidence="22" key="1">
    <citation type="journal article" date="2010" name="Science">
        <title>The genome of the Western clawed frog Xenopus tropicalis.</title>
        <authorList>
            <person name="Hellsten U."/>
            <person name="Harland R.M."/>
            <person name="Gilchrist M.J."/>
            <person name="Hendrix D."/>
            <person name="Jurka J."/>
            <person name="Kapitonov V."/>
            <person name="Ovcharenko I."/>
            <person name="Putnam N.H."/>
            <person name="Shu S."/>
            <person name="Taher L."/>
            <person name="Blitz I.L."/>
            <person name="Blumberg B."/>
            <person name="Dichmann D.S."/>
            <person name="Dubchak I."/>
            <person name="Amaya E."/>
            <person name="Detter J.C."/>
            <person name="Fletcher R."/>
            <person name="Gerhard D.S."/>
            <person name="Goodstein D."/>
            <person name="Graves T."/>
            <person name="Grigoriev I.V."/>
            <person name="Grimwood J."/>
            <person name="Kawashima T."/>
            <person name="Lindquist E."/>
            <person name="Lucas S.M."/>
            <person name="Mead P.E."/>
            <person name="Mitros T."/>
            <person name="Ogino H."/>
            <person name="Ohta Y."/>
            <person name="Poliakov A.V."/>
            <person name="Pollet N."/>
            <person name="Robert J."/>
            <person name="Salamov A."/>
            <person name="Sater A.K."/>
            <person name="Schmutz J."/>
            <person name="Terry A."/>
            <person name="Vize P.D."/>
            <person name="Warren W.C."/>
            <person name="Wells D."/>
            <person name="Wills A."/>
            <person name="Wilson R.K."/>
            <person name="Zimmerman L.B."/>
            <person name="Zorn A.M."/>
            <person name="Grainger R."/>
            <person name="Grammer T."/>
            <person name="Khokha M.K."/>
            <person name="Richardson P.M."/>
            <person name="Rokhsar D.S."/>
        </authorList>
    </citation>
    <scope>NUCLEOTIDE SEQUENCE [LARGE SCALE GENOMIC DNA]</scope>
    <source>
        <strain evidence="22">Nigerian</strain>
    </source>
</reference>
<reference evidence="22" key="2">
    <citation type="submission" date="2021-03" db="UniProtKB">
        <authorList>
            <consortium name="Ensembl"/>
        </authorList>
    </citation>
    <scope>IDENTIFICATION</scope>
</reference>